<evidence type="ECO:0000256" key="4">
    <source>
        <dbReference type="PROSITE-ProRule" id="PRU00473"/>
    </source>
</evidence>
<dbReference type="EMBL" id="FXTO01000053">
    <property type="protein sequence ID" value="SMO99411.1"/>
    <property type="molecule type" value="Genomic_DNA"/>
</dbReference>
<dbReference type="SUPFAM" id="SSF103088">
    <property type="entry name" value="OmpA-like"/>
    <property type="match status" value="1"/>
</dbReference>
<organism evidence="7 8">
    <name type="scientific">Thalassovita litoralis</name>
    <dbReference type="NCBI Taxonomy" id="1010611"/>
    <lineage>
        <taxon>Bacteria</taxon>
        <taxon>Pseudomonadati</taxon>
        <taxon>Pseudomonadota</taxon>
        <taxon>Alphaproteobacteria</taxon>
        <taxon>Rhodobacterales</taxon>
        <taxon>Roseobacteraceae</taxon>
        <taxon>Thalassovita</taxon>
    </lineage>
</organism>
<dbReference type="Proteomes" id="UP000316030">
    <property type="component" value="Unassembled WGS sequence"/>
</dbReference>
<dbReference type="RefSeq" id="WP_142495054.1">
    <property type="nucleotide sequence ID" value="NZ_FXTO01000053.1"/>
</dbReference>
<dbReference type="Gene3D" id="3.30.1330.60">
    <property type="entry name" value="OmpA-like domain"/>
    <property type="match status" value="1"/>
</dbReference>
<dbReference type="InterPro" id="IPR006664">
    <property type="entry name" value="OMP_bac"/>
</dbReference>
<dbReference type="CDD" id="cd07185">
    <property type="entry name" value="OmpA_C-like"/>
    <property type="match status" value="1"/>
</dbReference>
<dbReference type="Pfam" id="PF00691">
    <property type="entry name" value="OmpA"/>
    <property type="match status" value="1"/>
</dbReference>
<dbReference type="PANTHER" id="PTHR30329">
    <property type="entry name" value="STATOR ELEMENT OF FLAGELLAR MOTOR COMPLEX"/>
    <property type="match status" value="1"/>
</dbReference>
<dbReference type="InterPro" id="IPR036737">
    <property type="entry name" value="OmpA-like_sf"/>
</dbReference>
<evidence type="ECO:0000259" key="6">
    <source>
        <dbReference type="PROSITE" id="PS51123"/>
    </source>
</evidence>
<evidence type="ECO:0000313" key="7">
    <source>
        <dbReference type="EMBL" id="SMO99411.1"/>
    </source>
</evidence>
<dbReference type="InterPro" id="IPR006665">
    <property type="entry name" value="OmpA-like"/>
</dbReference>
<reference evidence="7 8" key="1">
    <citation type="submission" date="2017-05" db="EMBL/GenBank/DDBJ databases">
        <authorList>
            <person name="Varghese N."/>
            <person name="Submissions S."/>
        </authorList>
    </citation>
    <scope>NUCLEOTIDE SEQUENCE [LARGE SCALE GENOMIC DNA]</scope>
    <source>
        <strain evidence="7 8">DSM 29506</strain>
    </source>
</reference>
<name>A0A521FV53_9RHOB</name>
<proteinExistence type="predicted"/>
<dbReference type="PRINTS" id="PR01021">
    <property type="entry name" value="OMPADOMAIN"/>
</dbReference>
<dbReference type="InterPro" id="IPR050330">
    <property type="entry name" value="Bact_OuterMem_StrucFunc"/>
</dbReference>
<keyword evidence="5" id="KW-0732">Signal</keyword>
<comment type="subcellular location">
    <subcellularLocation>
        <location evidence="1">Cell outer membrane</location>
    </subcellularLocation>
</comment>
<dbReference type="PROSITE" id="PS51123">
    <property type="entry name" value="OMPA_2"/>
    <property type="match status" value="1"/>
</dbReference>
<keyword evidence="2 4" id="KW-0472">Membrane</keyword>
<dbReference type="PROSITE" id="PS51257">
    <property type="entry name" value="PROKAR_LIPOPROTEIN"/>
    <property type="match status" value="1"/>
</dbReference>
<feature type="signal peptide" evidence="5">
    <location>
        <begin position="1"/>
        <end position="22"/>
    </location>
</feature>
<dbReference type="OrthoDB" id="9810367at2"/>
<protein>
    <submittedName>
        <fullName evidence="7">Outer membrane protein OmpA</fullName>
    </submittedName>
</protein>
<keyword evidence="3" id="KW-0998">Cell outer membrane</keyword>
<evidence type="ECO:0000256" key="1">
    <source>
        <dbReference type="ARBA" id="ARBA00004442"/>
    </source>
</evidence>
<evidence type="ECO:0000256" key="2">
    <source>
        <dbReference type="ARBA" id="ARBA00023136"/>
    </source>
</evidence>
<evidence type="ECO:0000256" key="3">
    <source>
        <dbReference type="ARBA" id="ARBA00023237"/>
    </source>
</evidence>
<feature type="domain" description="OmpA-like" evidence="6">
    <location>
        <begin position="65"/>
        <end position="181"/>
    </location>
</feature>
<accession>A0A521FV53</accession>
<dbReference type="GO" id="GO:0009279">
    <property type="term" value="C:cell outer membrane"/>
    <property type="evidence" value="ECO:0007669"/>
    <property type="project" value="UniProtKB-SubCell"/>
</dbReference>
<sequence length="222" mass="24347">MQKHQVLSVLVMGALVAVSGCAGTKTYSSFTNEAGALIAGGDFGNSTMNNTMVMSGEKNYVIDLARRFDADVGSTVTFEFNSSQLDQAAKLALQKQATWIRQFPEVRFRVYGHTDAVGSQGYNKSLGLRRARAVVNYLATQGVSRSRLEAVVSYGETQPLIVTEGRERRNRRTVTEVSGFVQRHPSILDGKYAAVVYREYIKSAEPRSTLSGIVGTEFQTTE</sequence>
<dbReference type="AlphaFoldDB" id="A0A521FV53"/>
<evidence type="ECO:0000256" key="5">
    <source>
        <dbReference type="SAM" id="SignalP"/>
    </source>
</evidence>
<evidence type="ECO:0000313" key="8">
    <source>
        <dbReference type="Proteomes" id="UP000316030"/>
    </source>
</evidence>
<feature type="chain" id="PRO_5021955249" evidence="5">
    <location>
        <begin position="23"/>
        <end position="222"/>
    </location>
</feature>
<dbReference type="PANTHER" id="PTHR30329:SF21">
    <property type="entry name" value="LIPOPROTEIN YIAD-RELATED"/>
    <property type="match status" value="1"/>
</dbReference>
<gene>
    <name evidence="7" type="ORF">SAMN06265173_1536</name>
</gene>
<keyword evidence="8" id="KW-1185">Reference proteome</keyword>